<name>A0AAD9DH71_9STRA</name>
<sequence>MARLSILLLAAIVAVSTAFVPAAQTATRATNQVAFAPKISSEQSSTTLFAEDMTWEGEYPPSKVLGPIMSKMPSSTLAIISMVSLGVCVYSCVQSGLLLREPGAVEDGSWVKWYYVVEGFGGPLAWGTHVASWIQRKNGM</sequence>
<feature type="signal peptide" evidence="1">
    <location>
        <begin position="1"/>
        <end position="18"/>
    </location>
</feature>
<comment type="caution">
    <text evidence="2">The sequence shown here is derived from an EMBL/GenBank/DDBJ whole genome shotgun (WGS) entry which is preliminary data.</text>
</comment>
<dbReference type="AlphaFoldDB" id="A0AAD9DH71"/>
<proteinExistence type="predicted"/>
<evidence type="ECO:0000313" key="2">
    <source>
        <dbReference type="EMBL" id="KAK1745453.1"/>
    </source>
</evidence>
<protein>
    <submittedName>
        <fullName evidence="2">Uncharacterized protein</fullName>
    </submittedName>
</protein>
<keyword evidence="3" id="KW-1185">Reference proteome</keyword>
<dbReference type="Proteomes" id="UP001224775">
    <property type="component" value="Unassembled WGS sequence"/>
</dbReference>
<reference evidence="2" key="1">
    <citation type="submission" date="2023-06" db="EMBL/GenBank/DDBJ databases">
        <title>Survivors Of The Sea: Transcriptome response of Skeletonema marinoi to long-term dormancy.</title>
        <authorList>
            <person name="Pinder M.I.M."/>
            <person name="Kourtchenko O."/>
            <person name="Robertson E.K."/>
            <person name="Larsson T."/>
            <person name="Maumus F."/>
            <person name="Osuna-Cruz C.M."/>
            <person name="Vancaester E."/>
            <person name="Stenow R."/>
            <person name="Vandepoele K."/>
            <person name="Ploug H."/>
            <person name="Bruchert V."/>
            <person name="Godhe A."/>
            <person name="Topel M."/>
        </authorList>
    </citation>
    <scope>NUCLEOTIDE SEQUENCE</scope>
    <source>
        <strain evidence="2">R05AC</strain>
    </source>
</reference>
<feature type="chain" id="PRO_5042082513" evidence="1">
    <location>
        <begin position="19"/>
        <end position="140"/>
    </location>
</feature>
<keyword evidence="1" id="KW-0732">Signal</keyword>
<evidence type="ECO:0000313" key="3">
    <source>
        <dbReference type="Proteomes" id="UP001224775"/>
    </source>
</evidence>
<dbReference type="EMBL" id="JATAAI010000005">
    <property type="protein sequence ID" value="KAK1745453.1"/>
    <property type="molecule type" value="Genomic_DNA"/>
</dbReference>
<evidence type="ECO:0000256" key="1">
    <source>
        <dbReference type="SAM" id="SignalP"/>
    </source>
</evidence>
<gene>
    <name evidence="2" type="ORF">QTG54_003377</name>
</gene>
<accession>A0AAD9DH71</accession>
<organism evidence="2 3">
    <name type="scientific">Skeletonema marinoi</name>
    <dbReference type="NCBI Taxonomy" id="267567"/>
    <lineage>
        <taxon>Eukaryota</taxon>
        <taxon>Sar</taxon>
        <taxon>Stramenopiles</taxon>
        <taxon>Ochrophyta</taxon>
        <taxon>Bacillariophyta</taxon>
        <taxon>Coscinodiscophyceae</taxon>
        <taxon>Thalassiosirophycidae</taxon>
        <taxon>Thalassiosirales</taxon>
        <taxon>Skeletonemataceae</taxon>
        <taxon>Skeletonema</taxon>
        <taxon>Skeletonema marinoi-dohrnii complex</taxon>
    </lineage>
</organism>